<dbReference type="FunFam" id="3.30.70.270:FF:000001">
    <property type="entry name" value="Diguanylate cyclase domain protein"/>
    <property type="match status" value="1"/>
</dbReference>
<dbReference type="PROSITE" id="PS50887">
    <property type="entry name" value="GGDEF"/>
    <property type="match status" value="1"/>
</dbReference>
<evidence type="ECO:0000259" key="7">
    <source>
        <dbReference type="PROSITE" id="PS50887"/>
    </source>
</evidence>
<evidence type="ECO:0000256" key="4">
    <source>
        <dbReference type="ARBA" id="ARBA00034247"/>
    </source>
</evidence>
<evidence type="ECO:0000313" key="9">
    <source>
        <dbReference type="Proteomes" id="UP000002332"/>
    </source>
</evidence>
<name>A4V6T3_PSEFS</name>
<reference evidence="8 9" key="1">
    <citation type="journal article" date="2007" name="ISME J.">
        <title>Sequence-based analysis of pQBR103; a representative of a unique, transfer-proficient mega plasmid resident in the microbial community of sugar beet.</title>
        <authorList>
            <person name="Tett A."/>
            <person name="Spiers A.J."/>
            <person name="Crossman L.C."/>
            <person name="Ager D."/>
            <person name="Ciric L."/>
            <person name="Dow J.M."/>
            <person name="Fry J.C."/>
            <person name="Harris D."/>
            <person name="Lilley A."/>
            <person name="Oliver A."/>
            <person name="Parkhill J."/>
            <person name="Quail M.A."/>
            <person name="Rainey P.B."/>
            <person name="Saunders N.J."/>
            <person name="Seeger K."/>
            <person name="Snyder L.A.S."/>
            <person name="Squares R."/>
            <person name="Thomas C.M."/>
            <person name="Turner S.L."/>
            <person name="Zhang X.-X."/>
            <person name="Field D."/>
            <person name="Bailey M.J."/>
        </authorList>
    </citation>
    <scope>NUCLEOTIDE SEQUENCE [LARGE SCALE GENOMIC DNA]</scope>
    <source>
        <strain evidence="8 9">SBW25</strain>
    </source>
</reference>
<feature type="modified residue" description="4-aspartylphosphate" evidence="5">
    <location>
        <position position="280"/>
    </location>
</feature>
<dbReference type="GO" id="GO:0000160">
    <property type="term" value="P:phosphorelay signal transduction system"/>
    <property type="evidence" value="ECO:0007669"/>
    <property type="project" value="InterPro"/>
</dbReference>
<evidence type="ECO:0000256" key="5">
    <source>
        <dbReference type="PROSITE-ProRule" id="PRU00169"/>
    </source>
</evidence>
<feature type="domain" description="Response regulatory" evidence="6">
    <location>
        <begin position="231"/>
        <end position="346"/>
    </location>
</feature>
<dbReference type="InterPro" id="IPR001789">
    <property type="entry name" value="Sig_transdc_resp-reg_receiver"/>
</dbReference>
<evidence type="ECO:0000313" key="8">
    <source>
        <dbReference type="EMBL" id="CAM96245.1"/>
    </source>
</evidence>
<dbReference type="Pfam" id="PF00990">
    <property type="entry name" value="GGDEF"/>
    <property type="match status" value="1"/>
</dbReference>
<evidence type="ECO:0000256" key="1">
    <source>
        <dbReference type="ARBA" id="ARBA00001946"/>
    </source>
</evidence>
<feature type="domain" description="GGDEF" evidence="7">
    <location>
        <begin position="383"/>
        <end position="519"/>
    </location>
</feature>
<dbReference type="EMBL" id="AM235768">
    <property type="protein sequence ID" value="CAM96245.1"/>
    <property type="molecule type" value="Genomic_DNA"/>
</dbReference>
<dbReference type="CDD" id="cd01949">
    <property type="entry name" value="GGDEF"/>
    <property type="match status" value="1"/>
</dbReference>
<dbReference type="EC" id="2.7.7.65" evidence="3"/>
<keyword evidence="5" id="KW-0597">Phosphoprotein</keyword>
<gene>
    <name evidence="8" type="ordered locus">pQBR0213</name>
</gene>
<geneLocation type="plasmid" evidence="8 9">
    <name>pQBR103</name>
</geneLocation>
<dbReference type="Gene3D" id="3.40.50.2300">
    <property type="match status" value="1"/>
</dbReference>
<evidence type="ECO:0000256" key="2">
    <source>
        <dbReference type="ARBA" id="ARBA00004533"/>
    </source>
</evidence>
<dbReference type="PANTHER" id="PTHR45138">
    <property type="entry name" value="REGULATORY COMPONENTS OF SENSORY TRANSDUCTION SYSTEM"/>
    <property type="match status" value="1"/>
</dbReference>
<evidence type="ECO:0000256" key="3">
    <source>
        <dbReference type="ARBA" id="ARBA00012528"/>
    </source>
</evidence>
<dbReference type="GO" id="GO:0005886">
    <property type="term" value="C:plasma membrane"/>
    <property type="evidence" value="ECO:0007669"/>
    <property type="project" value="UniProtKB-SubCell"/>
</dbReference>
<dbReference type="CDD" id="cd00156">
    <property type="entry name" value="REC"/>
    <property type="match status" value="1"/>
</dbReference>
<dbReference type="SUPFAM" id="SSF52172">
    <property type="entry name" value="CheY-like"/>
    <property type="match status" value="1"/>
</dbReference>
<comment type="subcellular location">
    <subcellularLocation>
        <location evidence="2">Cell inner membrane</location>
    </subcellularLocation>
</comment>
<dbReference type="InterPro" id="IPR000160">
    <property type="entry name" value="GGDEF_dom"/>
</dbReference>
<dbReference type="Gene3D" id="3.30.70.270">
    <property type="match status" value="1"/>
</dbReference>
<dbReference type="GO" id="GO:0043709">
    <property type="term" value="P:cell adhesion involved in single-species biofilm formation"/>
    <property type="evidence" value="ECO:0007669"/>
    <property type="project" value="TreeGrafter"/>
</dbReference>
<dbReference type="PANTHER" id="PTHR45138:SF9">
    <property type="entry name" value="DIGUANYLATE CYCLASE DGCM-RELATED"/>
    <property type="match status" value="1"/>
</dbReference>
<dbReference type="NCBIfam" id="TIGR00254">
    <property type="entry name" value="GGDEF"/>
    <property type="match status" value="1"/>
</dbReference>
<sequence length="519" mass="55979">MLMNHETINRVLQSAWRSQVLPRPSEYTLEAFKAVVAKVRSSTISSLSGEFATELGSLSSLISSNQSLTARLLEGIDLQMDTLQAASRRESDARASDQGPSAIYIPGFGNRGAFFASGLSSMGLKILSLSLDSSSDLVADLRERMPTSGLVLVGSAVVDHPEACRALEALAAHHDSDLLVVIAEDTPMTFEQRLVAATFGVVRLLGVEADVKTLRSLIRSRARDSQINGYKVLLLDDSKTDAYPAIKFMREEGIEVLHILSPTGVLKAIEDFRPDVVVTDFHMPGANGAQVASVIRQDSDAVMPIIFLSSERNTETQLIALSKGADAFVQKPLKRGAFIKALKALISRSKAFDSRMRRDPLTGLLNHGQLMASASRVSASGSVPNTMVMIDIDHFKQVNDTFGHPVGDKVLVGLAEVLSDNLRSTDFIGRMGGEEFAVLMVGAPMSDARNVIDRIREIFSNLQFETGLQDQGESGKWFACTFSAGVALLDGSAAVSMKAADHALYKAKHGGRNRVEAAD</sequence>
<dbReference type="GO" id="GO:0052621">
    <property type="term" value="F:diguanylate cyclase activity"/>
    <property type="evidence" value="ECO:0007669"/>
    <property type="project" value="UniProtKB-EC"/>
</dbReference>
<comment type="catalytic activity">
    <reaction evidence="4">
        <text>2 GTP = 3',3'-c-di-GMP + 2 diphosphate</text>
        <dbReference type="Rhea" id="RHEA:24898"/>
        <dbReference type="ChEBI" id="CHEBI:33019"/>
        <dbReference type="ChEBI" id="CHEBI:37565"/>
        <dbReference type="ChEBI" id="CHEBI:58805"/>
        <dbReference type="EC" id="2.7.7.65"/>
    </reaction>
</comment>
<dbReference type="SMART" id="SM00448">
    <property type="entry name" value="REC"/>
    <property type="match status" value="1"/>
</dbReference>
<keyword evidence="8" id="KW-0614">Plasmid</keyword>
<organism evidence="8 9">
    <name type="scientific">Pseudomonas fluorescens (strain SBW25)</name>
    <dbReference type="NCBI Taxonomy" id="216595"/>
    <lineage>
        <taxon>Bacteria</taxon>
        <taxon>Pseudomonadati</taxon>
        <taxon>Pseudomonadota</taxon>
        <taxon>Gammaproteobacteria</taxon>
        <taxon>Pseudomonadales</taxon>
        <taxon>Pseudomonadaceae</taxon>
        <taxon>Pseudomonas</taxon>
    </lineage>
</organism>
<dbReference type="GO" id="GO:1902201">
    <property type="term" value="P:negative regulation of bacterial-type flagellum-dependent cell motility"/>
    <property type="evidence" value="ECO:0007669"/>
    <property type="project" value="TreeGrafter"/>
</dbReference>
<dbReference type="Proteomes" id="UP000002332">
    <property type="component" value="Plasmid pQBR103"/>
</dbReference>
<dbReference type="InterPro" id="IPR050469">
    <property type="entry name" value="Diguanylate_Cyclase"/>
</dbReference>
<proteinExistence type="predicted"/>
<evidence type="ECO:0000259" key="6">
    <source>
        <dbReference type="PROSITE" id="PS50110"/>
    </source>
</evidence>
<dbReference type="PROSITE" id="PS50110">
    <property type="entry name" value="RESPONSE_REGULATORY"/>
    <property type="match status" value="1"/>
</dbReference>
<dbReference type="InterPro" id="IPR011006">
    <property type="entry name" value="CheY-like_superfamily"/>
</dbReference>
<dbReference type="SMART" id="SM00267">
    <property type="entry name" value="GGDEF"/>
    <property type="match status" value="1"/>
</dbReference>
<dbReference type="PATRIC" id="fig|216595.4.peg.126"/>
<dbReference type="InterPro" id="IPR029787">
    <property type="entry name" value="Nucleotide_cyclase"/>
</dbReference>
<comment type="cofactor">
    <cofactor evidence="1">
        <name>Mg(2+)</name>
        <dbReference type="ChEBI" id="CHEBI:18420"/>
    </cofactor>
</comment>
<protein>
    <recommendedName>
        <fullName evidence="3">diguanylate cyclase</fullName>
        <ecNumber evidence="3">2.7.7.65</ecNumber>
    </recommendedName>
</protein>
<accession>A4V6T3</accession>
<dbReference type="AlphaFoldDB" id="A4V6T3"/>
<dbReference type="InterPro" id="IPR043128">
    <property type="entry name" value="Rev_trsase/Diguanyl_cyclase"/>
</dbReference>
<dbReference type="SUPFAM" id="SSF55073">
    <property type="entry name" value="Nucleotide cyclase"/>
    <property type="match status" value="1"/>
</dbReference>
<dbReference type="Pfam" id="PF00072">
    <property type="entry name" value="Response_reg"/>
    <property type="match status" value="1"/>
</dbReference>